<comment type="caution">
    <text evidence="1">The sequence shown here is derived from an EMBL/GenBank/DDBJ whole genome shotgun (WGS) entry which is preliminary data.</text>
</comment>
<evidence type="ECO:0000313" key="2">
    <source>
        <dbReference type="Proteomes" id="UP000253529"/>
    </source>
</evidence>
<protein>
    <submittedName>
        <fullName evidence="1">Uncharacterized protein</fullName>
    </submittedName>
</protein>
<name>A0A366EF91_9HYPH</name>
<keyword evidence="2" id="KW-1185">Reference proteome</keyword>
<dbReference type="AlphaFoldDB" id="A0A366EF91"/>
<gene>
    <name evidence="1" type="ORF">DFR50_15922</name>
</gene>
<sequence>MPEDVTHFFRLGRLPVVVCVAERDGQFGVGVSVTSRTTFDAEKGKSLAEARARRRLSLRLDKFALGGGDGGAARG</sequence>
<evidence type="ECO:0000313" key="1">
    <source>
        <dbReference type="EMBL" id="RBP01077.1"/>
    </source>
</evidence>
<organism evidence="1 2">
    <name type="scientific">Roseiarcus fermentans</name>
    <dbReference type="NCBI Taxonomy" id="1473586"/>
    <lineage>
        <taxon>Bacteria</taxon>
        <taxon>Pseudomonadati</taxon>
        <taxon>Pseudomonadota</taxon>
        <taxon>Alphaproteobacteria</taxon>
        <taxon>Hyphomicrobiales</taxon>
        <taxon>Roseiarcaceae</taxon>
        <taxon>Roseiarcus</taxon>
    </lineage>
</organism>
<reference evidence="1 2" key="1">
    <citation type="submission" date="2018-06" db="EMBL/GenBank/DDBJ databases">
        <title>Genomic Encyclopedia of Type Strains, Phase IV (KMG-IV): sequencing the most valuable type-strain genomes for metagenomic binning, comparative biology and taxonomic classification.</title>
        <authorList>
            <person name="Goeker M."/>
        </authorList>
    </citation>
    <scope>NUCLEOTIDE SEQUENCE [LARGE SCALE GENOMIC DNA]</scope>
    <source>
        <strain evidence="1 2">DSM 24875</strain>
    </source>
</reference>
<dbReference type="EMBL" id="QNRK01000059">
    <property type="protein sequence ID" value="RBP01077.1"/>
    <property type="molecule type" value="Genomic_DNA"/>
</dbReference>
<dbReference type="RefSeq" id="WP_113893949.1">
    <property type="nucleotide sequence ID" value="NZ_QNRK01000059.1"/>
</dbReference>
<proteinExistence type="predicted"/>
<accession>A0A366EF91</accession>
<dbReference type="Proteomes" id="UP000253529">
    <property type="component" value="Unassembled WGS sequence"/>
</dbReference>